<reference evidence="2" key="2">
    <citation type="submission" date="2023-06" db="EMBL/GenBank/DDBJ databases">
        <authorList>
            <consortium name="Lawrence Berkeley National Laboratory"/>
            <person name="Haridas S."/>
            <person name="Hensen N."/>
            <person name="Bonometti L."/>
            <person name="Westerberg I."/>
            <person name="Brannstrom I.O."/>
            <person name="Guillou S."/>
            <person name="Cros-Aarteil S."/>
            <person name="Calhoun S."/>
            <person name="Kuo A."/>
            <person name="Mondo S."/>
            <person name="Pangilinan J."/>
            <person name="Riley R."/>
            <person name="Labutti K."/>
            <person name="Andreopoulos B."/>
            <person name="Lipzen A."/>
            <person name="Chen C."/>
            <person name="Yanf M."/>
            <person name="Daum C."/>
            <person name="Ng V."/>
            <person name="Clum A."/>
            <person name="Steindorff A."/>
            <person name="Ohm R."/>
            <person name="Martin F."/>
            <person name="Silar P."/>
            <person name="Natvig D."/>
            <person name="Lalanne C."/>
            <person name="Gautier V."/>
            <person name="Ament-Velasquez S.L."/>
            <person name="Kruys A."/>
            <person name="Hutchinson M.I."/>
            <person name="Powell A.J."/>
            <person name="Barry K."/>
            <person name="Miller A.N."/>
            <person name="Grigoriev I.V."/>
            <person name="Debuchy R."/>
            <person name="Gladieux P."/>
            <person name="Thoren M.H."/>
            <person name="Johannesson H."/>
        </authorList>
    </citation>
    <scope>NUCLEOTIDE SEQUENCE</scope>
    <source>
        <strain evidence="2">CBS 314.62</strain>
    </source>
</reference>
<dbReference type="EMBL" id="JAULSO010000002">
    <property type="protein sequence ID" value="KAK3689449.1"/>
    <property type="molecule type" value="Genomic_DNA"/>
</dbReference>
<organism evidence="2 3">
    <name type="scientific">Podospora appendiculata</name>
    <dbReference type="NCBI Taxonomy" id="314037"/>
    <lineage>
        <taxon>Eukaryota</taxon>
        <taxon>Fungi</taxon>
        <taxon>Dikarya</taxon>
        <taxon>Ascomycota</taxon>
        <taxon>Pezizomycotina</taxon>
        <taxon>Sordariomycetes</taxon>
        <taxon>Sordariomycetidae</taxon>
        <taxon>Sordariales</taxon>
        <taxon>Podosporaceae</taxon>
        <taxon>Podospora</taxon>
    </lineage>
</organism>
<accession>A0AAE1CDC1</accession>
<protein>
    <submittedName>
        <fullName evidence="2">Uncharacterized protein</fullName>
    </submittedName>
</protein>
<gene>
    <name evidence="2" type="ORF">B0T22DRAFT_172126</name>
</gene>
<dbReference type="AlphaFoldDB" id="A0AAE1CDC1"/>
<keyword evidence="3" id="KW-1185">Reference proteome</keyword>
<name>A0AAE1CDC1_9PEZI</name>
<evidence type="ECO:0000313" key="3">
    <source>
        <dbReference type="Proteomes" id="UP001270362"/>
    </source>
</evidence>
<evidence type="ECO:0000313" key="2">
    <source>
        <dbReference type="EMBL" id="KAK3689449.1"/>
    </source>
</evidence>
<comment type="caution">
    <text evidence="2">The sequence shown here is derived from an EMBL/GenBank/DDBJ whole genome shotgun (WGS) entry which is preliminary data.</text>
</comment>
<feature type="region of interest" description="Disordered" evidence="1">
    <location>
        <begin position="39"/>
        <end position="113"/>
    </location>
</feature>
<evidence type="ECO:0000256" key="1">
    <source>
        <dbReference type="SAM" id="MobiDB-lite"/>
    </source>
</evidence>
<dbReference type="Proteomes" id="UP001270362">
    <property type="component" value="Unassembled WGS sequence"/>
</dbReference>
<sequence length="337" mass="39119">MTMITQKHRPPLSYIIHTSARHLDTYHFHLSRRLVTMTRTSPKRRATQHCGWQNISPGSQSQHRLRSQTTSTSSSSASSSSSSNTYTHAHVHSEHRNHQPRPPLPPYKLRRHDPLKPLLPRSGFDWAVFPQPDPTGRTRSNSYQLALDSTHARSILTALYYHHQHHRNHQIDSQLAALFDTATLTLRSIDMWDYDAPSQLWEDIMHQGRQYNLWFGHPCLDPESLYRFAVLAIDARLFVLERPEHDAYNYHYHDDNSSCSNVFAQAIDEFVDVLQCDYAHNYDLQDDYFRRIPGAVHLPRGREPIAGLRRGVERLSIEQGDDVMEDAPDVYDASWYC</sequence>
<reference evidence="2" key="1">
    <citation type="journal article" date="2023" name="Mol. Phylogenet. Evol.">
        <title>Genome-scale phylogeny and comparative genomics of the fungal order Sordariales.</title>
        <authorList>
            <person name="Hensen N."/>
            <person name="Bonometti L."/>
            <person name="Westerberg I."/>
            <person name="Brannstrom I.O."/>
            <person name="Guillou S."/>
            <person name="Cros-Aarteil S."/>
            <person name="Calhoun S."/>
            <person name="Haridas S."/>
            <person name="Kuo A."/>
            <person name="Mondo S."/>
            <person name="Pangilinan J."/>
            <person name="Riley R."/>
            <person name="LaButti K."/>
            <person name="Andreopoulos B."/>
            <person name="Lipzen A."/>
            <person name="Chen C."/>
            <person name="Yan M."/>
            <person name="Daum C."/>
            <person name="Ng V."/>
            <person name="Clum A."/>
            <person name="Steindorff A."/>
            <person name="Ohm R.A."/>
            <person name="Martin F."/>
            <person name="Silar P."/>
            <person name="Natvig D.O."/>
            <person name="Lalanne C."/>
            <person name="Gautier V."/>
            <person name="Ament-Velasquez S.L."/>
            <person name="Kruys A."/>
            <person name="Hutchinson M.I."/>
            <person name="Powell A.J."/>
            <person name="Barry K."/>
            <person name="Miller A.N."/>
            <person name="Grigoriev I.V."/>
            <person name="Debuchy R."/>
            <person name="Gladieux P."/>
            <person name="Hiltunen Thoren M."/>
            <person name="Johannesson H."/>
        </authorList>
    </citation>
    <scope>NUCLEOTIDE SEQUENCE</scope>
    <source>
        <strain evidence="2">CBS 314.62</strain>
    </source>
</reference>
<proteinExistence type="predicted"/>
<feature type="compositionally biased region" description="Low complexity" evidence="1">
    <location>
        <begin position="59"/>
        <end position="83"/>
    </location>
</feature>